<dbReference type="InterPro" id="IPR013325">
    <property type="entry name" value="RNA_pol_sigma_r2"/>
</dbReference>
<dbReference type="RefSeq" id="WP_089713315.1">
    <property type="nucleotide sequence ID" value="NZ_FMAR01000010.1"/>
</dbReference>
<gene>
    <name evidence="7" type="ORF">GA0116948_11040</name>
</gene>
<organism evidence="7 8">
    <name type="scientific">Chitinophaga costaii</name>
    <dbReference type="NCBI Taxonomy" id="1335309"/>
    <lineage>
        <taxon>Bacteria</taxon>
        <taxon>Pseudomonadati</taxon>
        <taxon>Bacteroidota</taxon>
        <taxon>Chitinophagia</taxon>
        <taxon>Chitinophagales</taxon>
        <taxon>Chitinophagaceae</taxon>
        <taxon>Chitinophaga</taxon>
    </lineage>
</organism>
<evidence type="ECO:0000313" key="7">
    <source>
        <dbReference type="EMBL" id="SCC47668.1"/>
    </source>
</evidence>
<evidence type="ECO:0000259" key="6">
    <source>
        <dbReference type="Pfam" id="PF08281"/>
    </source>
</evidence>
<evidence type="ECO:0000256" key="4">
    <source>
        <dbReference type="ARBA" id="ARBA00023163"/>
    </source>
</evidence>
<proteinExistence type="inferred from homology"/>
<feature type="domain" description="RNA polymerase sigma factor 70 region 4 type 2" evidence="6">
    <location>
        <begin position="124"/>
        <end position="173"/>
    </location>
</feature>
<dbReference type="InterPro" id="IPR036388">
    <property type="entry name" value="WH-like_DNA-bd_sf"/>
</dbReference>
<dbReference type="STRING" id="1335309.GA0116948_11040"/>
<dbReference type="CDD" id="cd06171">
    <property type="entry name" value="Sigma70_r4"/>
    <property type="match status" value="1"/>
</dbReference>
<dbReference type="Pfam" id="PF08281">
    <property type="entry name" value="Sigma70_r4_2"/>
    <property type="match status" value="1"/>
</dbReference>
<dbReference type="Pfam" id="PF04542">
    <property type="entry name" value="Sigma70_r2"/>
    <property type="match status" value="1"/>
</dbReference>
<dbReference type="SUPFAM" id="SSF88659">
    <property type="entry name" value="Sigma3 and sigma4 domains of RNA polymerase sigma factors"/>
    <property type="match status" value="1"/>
</dbReference>
<sequence>MTNEDSALLLRRINAGGEDAREAVAEFYKQEYKLLYRTALKILQNEVDAEEVVHQLFVDMLAGNKIPREGSMQTFFYVAVKNRSLNIRRSKERAGMPGTTLEINPRYDLPYIEDCDPDEERKKRVIAAVNQLPPRYQQALRLSYWEKRSHPEIAEIMSITKMTSYTLVKKALITLRKLTKLDKEAGLINSTPGEPR</sequence>
<dbReference type="GO" id="GO:0016987">
    <property type="term" value="F:sigma factor activity"/>
    <property type="evidence" value="ECO:0007669"/>
    <property type="project" value="UniProtKB-KW"/>
</dbReference>
<accession>A0A1C4EVJ6</accession>
<keyword evidence="2" id="KW-0805">Transcription regulation</keyword>
<dbReference type="Gene3D" id="1.10.1740.10">
    <property type="match status" value="1"/>
</dbReference>
<name>A0A1C4EVJ6_9BACT</name>
<dbReference type="PANTHER" id="PTHR43133">
    <property type="entry name" value="RNA POLYMERASE ECF-TYPE SIGMA FACTO"/>
    <property type="match status" value="1"/>
</dbReference>
<feature type="domain" description="RNA polymerase sigma-70 region 2" evidence="5">
    <location>
        <begin position="27"/>
        <end position="93"/>
    </location>
</feature>
<dbReference type="EMBL" id="FMAR01000010">
    <property type="protein sequence ID" value="SCC47668.1"/>
    <property type="molecule type" value="Genomic_DNA"/>
</dbReference>
<keyword evidence="3" id="KW-0731">Sigma factor</keyword>
<evidence type="ECO:0000313" key="8">
    <source>
        <dbReference type="Proteomes" id="UP000242818"/>
    </source>
</evidence>
<evidence type="ECO:0000256" key="1">
    <source>
        <dbReference type="ARBA" id="ARBA00010641"/>
    </source>
</evidence>
<dbReference type="GO" id="GO:0003677">
    <property type="term" value="F:DNA binding"/>
    <property type="evidence" value="ECO:0007669"/>
    <property type="project" value="InterPro"/>
</dbReference>
<dbReference type="OrthoDB" id="1027298at2"/>
<dbReference type="AlphaFoldDB" id="A0A1C4EVJ6"/>
<dbReference type="PANTHER" id="PTHR43133:SF46">
    <property type="entry name" value="RNA POLYMERASE SIGMA-70 FACTOR ECF SUBFAMILY"/>
    <property type="match status" value="1"/>
</dbReference>
<dbReference type="InterPro" id="IPR039425">
    <property type="entry name" value="RNA_pol_sigma-70-like"/>
</dbReference>
<evidence type="ECO:0000256" key="2">
    <source>
        <dbReference type="ARBA" id="ARBA00023015"/>
    </source>
</evidence>
<keyword evidence="8" id="KW-1185">Reference proteome</keyword>
<dbReference type="InterPro" id="IPR013324">
    <property type="entry name" value="RNA_pol_sigma_r3/r4-like"/>
</dbReference>
<evidence type="ECO:0000259" key="5">
    <source>
        <dbReference type="Pfam" id="PF04542"/>
    </source>
</evidence>
<dbReference type="Proteomes" id="UP000242818">
    <property type="component" value="Unassembled WGS sequence"/>
</dbReference>
<protein>
    <submittedName>
        <fullName evidence="7">RNA polymerase sigma factor, sigma-70 family</fullName>
    </submittedName>
</protein>
<dbReference type="SUPFAM" id="SSF88946">
    <property type="entry name" value="Sigma2 domain of RNA polymerase sigma factors"/>
    <property type="match status" value="1"/>
</dbReference>
<dbReference type="Gene3D" id="1.10.10.10">
    <property type="entry name" value="Winged helix-like DNA-binding domain superfamily/Winged helix DNA-binding domain"/>
    <property type="match status" value="1"/>
</dbReference>
<dbReference type="NCBIfam" id="TIGR02937">
    <property type="entry name" value="sigma70-ECF"/>
    <property type="match status" value="1"/>
</dbReference>
<dbReference type="InterPro" id="IPR007627">
    <property type="entry name" value="RNA_pol_sigma70_r2"/>
</dbReference>
<dbReference type="InterPro" id="IPR013249">
    <property type="entry name" value="RNA_pol_sigma70_r4_t2"/>
</dbReference>
<dbReference type="GO" id="GO:0006352">
    <property type="term" value="P:DNA-templated transcription initiation"/>
    <property type="evidence" value="ECO:0007669"/>
    <property type="project" value="InterPro"/>
</dbReference>
<dbReference type="InterPro" id="IPR014284">
    <property type="entry name" value="RNA_pol_sigma-70_dom"/>
</dbReference>
<keyword evidence="4" id="KW-0804">Transcription</keyword>
<evidence type="ECO:0000256" key="3">
    <source>
        <dbReference type="ARBA" id="ARBA00023082"/>
    </source>
</evidence>
<comment type="similarity">
    <text evidence="1">Belongs to the sigma-70 factor family. ECF subfamily.</text>
</comment>
<reference evidence="7 8" key="1">
    <citation type="submission" date="2016-08" db="EMBL/GenBank/DDBJ databases">
        <authorList>
            <person name="Seilhamer J.J."/>
        </authorList>
    </citation>
    <scope>NUCLEOTIDE SEQUENCE [LARGE SCALE GENOMIC DNA]</scope>
    <source>
        <strain evidence="7 8">A37T2</strain>
    </source>
</reference>